<dbReference type="Proteomes" id="UP000290204">
    <property type="component" value="Unassembled WGS sequence"/>
</dbReference>
<dbReference type="OrthoDB" id="9768769at2"/>
<gene>
    <name evidence="1" type="ORF">ESA94_13700</name>
</gene>
<comment type="caution">
    <text evidence="1">The sequence shown here is derived from an EMBL/GenBank/DDBJ whole genome shotgun (WGS) entry which is preliminary data.</text>
</comment>
<organism evidence="1 2">
    <name type="scientific">Lacibacter luteus</name>
    <dbReference type="NCBI Taxonomy" id="2508719"/>
    <lineage>
        <taxon>Bacteria</taxon>
        <taxon>Pseudomonadati</taxon>
        <taxon>Bacteroidota</taxon>
        <taxon>Chitinophagia</taxon>
        <taxon>Chitinophagales</taxon>
        <taxon>Chitinophagaceae</taxon>
        <taxon>Lacibacter</taxon>
    </lineage>
</organism>
<accession>A0A4Q1CGC2</accession>
<evidence type="ECO:0000313" key="2">
    <source>
        <dbReference type="Proteomes" id="UP000290204"/>
    </source>
</evidence>
<reference evidence="1 2" key="1">
    <citation type="submission" date="2019-01" db="EMBL/GenBank/DDBJ databases">
        <title>Lacibacter sp. strain TTM-7.</title>
        <authorList>
            <person name="Chen W.-M."/>
        </authorList>
    </citation>
    <scope>NUCLEOTIDE SEQUENCE [LARGE SCALE GENOMIC DNA]</scope>
    <source>
        <strain evidence="1 2">TTM-7</strain>
    </source>
</reference>
<dbReference type="AlphaFoldDB" id="A0A4Q1CGC2"/>
<protein>
    <submittedName>
        <fullName evidence="1">DUF2716 domain-containing protein</fullName>
    </submittedName>
</protein>
<dbReference type="Pfam" id="PF10898">
    <property type="entry name" value="DUF2716"/>
    <property type="match status" value="1"/>
</dbReference>
<proteinExistence type="predicted"/>
<name>A0A4Q1CGC2_9BACT</name>
<evidence type="ECO:0000313" key="1">
    <source>
        <dbReference type="EMBL" id="RXK59190.1"/>
    </source>
</evidence>
<dbReference type="InterPro" id="IPR020323">
    <property type="entry name" value="DUF2716"/>
</dbReference>
<dbReference type="EMBL" id="SDHW01000004">
    <property type="protein sequence ID" value="RXK59190.1"/>
    <property type="molecule type" value="Genomic_DNA"/>
</dbReference>
<sequence>MIIMNNWKILKDVENKKVWDFVFSELHFKPHEEKELITLPLPNKYFDISRFYNDGFVEELYNNLHESAQAWFEKISNGERMFALNWQHDCYSFTADLPFEKDEYNEWLIPVFPNGDYLFFLTNDFKNGIFADGVNFQLLIWGGDIIKAFETKTPDMLKVNNSRR</sequence>
<keyword evidence="2" id="KW-1185">Reference proteome</keyword>